<accession>A0A7U2I181</accession>
<dbReference type="Proteomes" id="UP000663193">
    <property type="component" value="Chromosome 6"/>
</dbReference>
<sequence length="78" mass="8377">MSIRIVTRYANPTYHNLTISPLGSRITVSPVVPQPPLMAGRLAHCSFPCSDCGLLGVEGEMMHISPEAGFGNGFRGFD</sequence>
<dbReference type="EMBL" id="CP069028">
    <property type="protein sequence ID" value="QRC96076.1"/>
    <property type="molecule type" value="Genomic_DNA"/>
</dbReference>
<dbReference type="VEuPathDB" id="FungiDB:JI435_408260"/>
<keyword evidence="2" id="KW-1185">Reference proteome</keyword>
<organism evidence="1 2">
    <name type="scientific">Phaeosphaeria nodorum (strain SN15 / ATCC MYA-4574 / FGSC 10173)</name>
    <name type="common">Glume blotch fungus</name>
    <name type="synonym">Parastagonospora nodorum</name>
    <dbReference type="NCBI Taxonomy" id="321614"/>
    <lineage>
        <taxon>Eukaryota</taxon>
        <taxon>Fungi</taxon>
        <taxon>Dikarya</taxon>
        <taxon>Ascomycota</taxon>
        <taxon>Pezizomycotina</taxon>
        <taxon>Dothideomycetes</taxon>
        <taxon>Pleosporomycetidae</taxon>
        <taxon>Pleosporales</taxon>
        <taxon>Pleosporineae</taxon>
        <taxon>Phaeosphaeriaceae</taxon>
        <taxon>Parastagonospora</taxon>
    </lineage>
</organism>
<reference evidence="2" key="1">
    <citation type="journal article" date="2021" name="BMC Genomics">
        <title>Chromosome-level genome assembly and manually-curated proteome of model necrotroph Parastagonospora nodorum Sn15 reveals a genome-wide trove of candidate effector homologs, and redundancy of virulence-related functions within an accessory chromosome.</title>
        <authorList>
            <person name="Bertazzoni S."/>
            <person name="Jones D.A.B."/>
            <person name="Phan H.T."/>
            <person name="Tan K.-C."/>
            <person name="Hane J.K."/>
        </authorList>
    </citation>
    <scope>NUCLEOTIDE SEQUENCE [LARGE SCALE GENOMIC DNA]</scope>
    <source>
        <strain evidence="2">SN15 / ATCC MYA-4574 / FGSC 10173)</strain>
    </source>
</reference>
<dbReference type="AlphaFoldDB" id="A0A7U2I181"/>
<name>A0A7U2I181_PHANO</name>
<protein>
    <submittedName>
        <fullName evidence="1">Uncharacterized protein</fullName>
    </submittedName>
</protein>
<evidence type="ECO:0000313" key="2">
    <source>
        <dbReference type="Proteomes" id="UP000663193"/>
    </source>
</evidence>
<proteinExistence type="predicted"/>
<evidence type="ECO:0000313" key="1">
    <source>
        <dbReference type="EMBL" id="QRC96076.1"/>
    </source>
</evidence>
<gene>
    <name evidence="1" type="ORF">JI435_408260</name>
</gene>